<reference evidence="2" key="1">
    <citation type="journal article" date="2004" name="Nature">
        <title>Genome duplication in the teleost fish Tetraodon nigroviridis reveals the early vertebrate proto-karyotype.</title>
        <authorList>
            <person name="Jaillon O."/>
            <person name="Aury J.-M."/>
            <person name="Brunet F."/>
            <person name="Petit J.-L."/>
            <person name="Stange-Thomann N."/>
            <person name="Mauceli E."/>
            <person name="Bouneau L."/>
            <person name="Fischer C."/>
            <person name="Ozouf-Costaz C."/>
            <person name="Bernot A."/>
            <person name="Nicaud S."/>
            <person name="Jaffe D."/>
            <person name="Fisher S."/>
            <person name="Lutfalla G."/>
            <person name="Dossat C."/>
            <person name="Segurens B."/>
            <person name="Dasilva C."/>
            <person name="Salanoubat M."/>
            <person name="Levy M."/>
            <person name="Boudet N."/>
            <person name="Castellano S."/>
            <person name="Anthouard V."/>
            <person name="Jubin C."/>
            <person name="Castelli V."/>
            <person name="Katinka M."/>
            <person name="Vacherie B."/>
            <person name="Biemont C."/>
            <person name="Skalli Z."/>
            <person name="Cattolico L."/>
            <person name="Poulain J."/>
            <person name="De Berardinis V."/>
            <person name="Cruaud C."/>
            <person name="Duprat S."/>
            <person name="Brottier P."/>
            <person name="Coutanceau J.-P."/>
            <person name="Gouzy J."/>
            <person name="Parra G."/>
            <person name="Lardier G."/>
            <person name="Chapple C."/>
            <person name="McKernan K.J."/>
            <person name="McEwan P."/>
            <person name="Bosak S."/>
            <person name="Kellis M."/>
            <person name="Volff J.-N."/>
            <person name="Guigo R."/>
            <person name="Zody M.C."/>
            <person name="Mesirov J."/>
            <person name="Lindblad-Toh K."/>
            <person name="Birren B."/>
            <person name="Nusbaum C."/>
            <person name="Kahn D."/>
            <person name="Robinson-Rechavi M."/>
            <person name="Laudet V."/>
            <person name="Schachter V."/>
            <person name="Quetier F."/>
            <person name="Saurin W."/>
            <person name="Scarpelli C."/>
            <person name="Wincker P."/>
            <person name="Lander E.S."/>
            <person name="Weissenbach J."/>
            <person name="Roest Crollius H."/>
        </authorList>
    </citation>
    <scope>NUCLEOTIDE SEQUENCE [LARGE SCALE GENOMIC DNA]</scope>
</reference>
<name>Q4SSW4_TETNG</name>
<proteinExistence type="predicted"/>
<dbReference type="KEGG" id="tng:GSTEN00013236G001"/>
<organism evidence="2">
    <name type="scientific">Tetraodon nigroviridis</name>
    <name type="common">Spotted green pufferfish</name>
    <name type="synonym">Chelonodon nigroviridis</name>
    <dbReference type="NCBI Taxonomy" id="99883"/>
    <lineage>
        <taxon>Eukaryota</taxon>
        <taxon>Metazoa</taxon>
        <taxon>Chordata</taxon>
        <taxon>Craniata</taxon>
        <taxon>Vertebrata</taxon>
        <taxon>Euteleostomi</taxon>
        <taxon>Actinopterygii</taxon>
        <taxon>Neopterygii</taxon>
        <taxon>Teleostei</taxon>
        <taxon>Neoteleostei</taxon>
        <taxon>Acanthomorphata</taxon>
        <taxon>Eupercaria</taxon>
        <taxon>Tetraodontiformes</taxon>
        <taxon>Tetradontoidea</taxon>
        <taxon>Tetraodontidae</taxon>
        <taxon>Tetraodon</taxon>
    </lineage>
</organism>
<protein>
    <submittedName>
        <fullName evidence="2">(spotted green pufferfish) hypothetical protein</fullName>
    </submittedName>
</protein>
<comment type="caution">
    <text evidence="2">The sequence shown here is derived from an EMBL/GenBank/DDBJ whole genome shotgun (WGS) entry which is preliminary data.</text>
</comment>
<dbReference type="AlphaFoldDB" id="Q4SSW4"/>
<feature type="region of interest" description="Disordered" evidence="1">
    <location>
        <begin position="1"/>
        <end position="23"/>
    </location>
</feature>
<sequence length="70" mass="7375">MTGGSLKGSEVEAREASGKGREWRWEQPGGPLIHCLLAGLGRAALVMGKALWVLSSQLEQSASVACVPQQ</sequence>
<evidence type="ECO:0000313" key="2">
    <source>
        <dbReference type="EMBL" id="CAF96268.1"/>
    </source>
</evidence>
<evidence type="ECO:0000256" key="1">
    <source>
        <dbReference type="SAM" id="MobiDB-lite"/>
    </source>
</evidence>
<feature type="compositionally biased region" description="Basic and acidic residues" evidence="1">
    <location>
        <begin position="9"/>
        <end position="23"/>
    </location>
</feature>
<accession>Q4SSW4</accession>
<dbReference type="EMBL" id="CAAE01014344">
    <property type="protein sequence ID" value="CAF96268.1"/>
    <property type="molecule type" value="Genomic_DNA"/>
</dbReference>
<gene>
    <name evidence="2" type="ORF">GSTENG00013236001</name>
</gene>
<reference evidence="2" key="2">
    <citation type="submission" date="2004-02" db="EMBL/GenBank/DDBJ databases">
        <authorList>
            <consortium name="Genoscope"/>
            <consortium name="Whitehead Institute Centre for Genome Research"/>
        </authorList>
    </citation>
    <scope>NUCLEOTIDE SEQUENCE</scope>
</reference>